<protein>
    <submittedName>
        <fullName evidence="1">Uncharacterized protein</fullName>
    </submittedName>
</protein>
<keyword evidence="2" id="KW-1185">Reference proteome</keyword>
<organism evidence="1 2">
    <name type="scientific">Trifolium medium</name>
    <dbReference type="NCBI Taxonomy" id="97028"/>
    <lineage>
        <taxon>Eukaryota</taxon>
        <taxon>Viridiplantae</taxon>
        <taxon>Streptophyta</taxon>
        <taxon>Embryophyta</taxon>
        <taxon>Tracheophyta</taxon>
        <taxon>Spermatophyta</taxon>
        <taxon>Magnoliopsida</taxon>
        <taxon>eudicotyledons</taxon>
        <taxon>Gunneridae</taxon>
        <taxon>Pentapetalae</taxon>
        <taxon>rosids</taxon>
        <taxon>fabids</taxon>
        <taxon>Fabales</taxon>
        <taxon>Fabaceae</taxon>
        <taxon>Papilionoideae</taxon>
        <taxon>50 kb inversion clade</taxon>
        <taxon>NPAAA clade</taxon>
        <taxon>Hologalegina</taxon>
        <taxon>IRL clade</taxon>
        <taxon>Trifolieae</taxon>
        <taxon>Trifolium</taxon>
    </lineage>
</organism>
<proteinExistence type="predicted"/>
<evidence type="ECO:0000313" key="2">
    <source>
        <dbReference type="Proteomes" id="UP000265520"/>
    </source>
</evidence>
<accession>A0A392U8L8</accession>
<dbReference type="EMBL" id="LXQA010764238">
    <property type="protein sequence ID" value="MCI69849.1"/>
    <property type="molecule type" value="Genomic_DNA"/>
</dbReference>
<evidence type="ECO:0000313" key="1">
    <source>
        <dbReference type="EMBL" id="MCI69849.1"/>
    </source>
</evidence>
<sequence>MTSLPIRVEDPASLQHHISFDGRMI</sequence>
<reference evidence="1 2" key="1">
    <citation type="journal article" date="2018" name="Front. Plant Sci.">
        <title>Red Clover (Trifolium pratense) and Zigzag Clover (T. medium) - A Picture of Genomic Similarities and Differences.</title>
        <authorList>
            <person name="Dluhosova J."/>
            <person name="Istvanek J."/>
            <person name="Nedelnik J."/>
            <person name="Repkova J."/>
        </authorList>
    </citation>
    <scope>NUCLEOTIDE SEQUENCE [LARGE SCALE GENOMIC DNA]</scope>
    <source>
        <strain evidence="2">cv. 10/8</strain>
        <tissue evidence="1">Leaf</tissue>
    </source>
</reference>
<dbReference type="Proteomes" id="UP000265520">
    <property type="component" value="Unassembled WGS sequence"/>
</dbReference>
<feature type="non-terminal residue" evidence="1">
    <location>
        <position position="25"/>
    </location>
</feature>
<comment type="caution">
    <text evidence="1">The sequence shown here is derived from an EMBL/GenBank/DDBJ whole genome shotgun (WGS) entry which is preliminary data.</text>
</comment>
<name>A0A392U8L8_9FABA</name>
<dbReference type="AlphaFoldDB" id="A0A392U8L8"/>